<feature type="region of interest" description="Disordered" evidence="1">
    <location>
        <begin position="53"/>
        <end position="73"/>
    </location>
</feature>
<evidence type="ECO:0008006" key="4">
    <source>
        <dbReference type="Google" id="ProtNLM"/>
    </source>
</evidence>
<keyword evidence="3" id="KW-1185">Reference proteome</keyword>
<reference evidence="3" key="1">
    <citation type="submission" date="2023-07" db="EMBL/GenBank/DDBJ databases">
        <title>30 novel species of actinomycetes from the DSMZ collection.</title>
        <authorList>
            <person name="Nouioui I."/>
        </authorList>
    </citation>
    <scope>NUCLEOTIDE SEQUENCE [LARGE SCALE GENOMIC DNA]</scope>
    <source>
        <strain evidence="3">DSM 45055</strain>
    </source>
</reference>
<dbReference type="EMBL" id="JAVREK010000035">
    <property type="protein sequence ID" value="MDT0305082.1"/>
    <property type="molecule type" value="Genomic_DNA"/>
</dbReference>
<dbReference type="RefSeq" id="WP_311547597.1">
    <property type="nucleotide sequence ID" value="NZ_JAVREK010000035.1"/>
</dbReference>
<gene>
    <name evidence="2" type="ORF">RM446_23410</name>
</gene>
<protein>
    <recommendedName>
        <fullName evidence="4">MerR family transcriptional regulator</fullName>
    </recommendedName>
</protein>
<dbReference type="Proteomes" id="UP001183226">
    <property type="component" value="Unassembled WGS sequence"/>
</dbReference>
<comment type="caution">
    <text evidence="2">The sequence shown here is derived from an EMBL/GenBank/DDBJ whole genome shotgun (WGS) entry which is preliminary data.</text>
</comment>
<name>A0ABU2L0P0_9ACTN</name>
<evidence type="ECO:0000256" key="1">
    <source>
        <dbReference type="SAM" id="MobiDB-lite"/>
    </source>
</evidence>
<proteinExistence type="predicted"/>
<dbReference type="InterPro" id="IPR009061">
    <property type="entry name" value="DNA-bd_dom_put_sf"/>
</dbReference>
<accession>A0ABU2L0P0</accession>
<evidence type="ECO:0000313" key="3">
    <source>
        <dbReference type="Proteomes" id="UP001183226"/>
    </source>
</evidence>
<dbReference type="SUPFAM" id="SSF46955">
    <property type="entry name" value="Putative DNA-binding domain"/>
    <property type="match status" value="1"/>
</dbReference>
<organism evidence="2 3">
    <name type="scientific">Streptomonospora wellingtoniae</name>
    <dbReference type="NCBI Taxonomy" id="3075544"/>
    <lineage>
        <taxon>Bacteria</taxon>
        <taxon>Bacillati</taxon>
        <taxon>Actinomycetota</taxon>
        <taxon>Actinomycetes</taxon>
        <taxon>Streptosporangiales</taxon>
        <taxon>Nocardiopsidaceae</taxon>
        <taxon>Streptomonospora</taxon>
    </lineage>
</organism>
<sequence>MSDIGVTAAEAAVQVGVTRATIDTWVHRGHLTPIPDTSPRRYWLTDVFAAESGRQRTMRRPKRPATIAKDQPP</sequence>
<evidence type="ECO:0000313" key="2">
    <source>
        <dbReference type="EMBL" id="MDT0305082.1"/>
    </source>
</evidence>